<dbReference type="EMBL" id="LAZR01001068">
    <property type="protein sequence ID" value="KKN51332.1"/>
    <property type="molecule type" value="Genomic_DNA"/>
</dbReference>
<evidence type="ECO:0000313" key="1">
    <source>
        <dbReference type="EMBL" id="KKN51332.1"/>
    </source>
</evidence>
<comment type="caution">
    <text evidence="1">The sequence shown here is derived from an EMBL/GenBank/DDBJ whole genome shotgun (WGS) entry which is preliminary data.</text>
</comment>
<proteinExistence type="predicted"/>
<reference evidence="1" key="1">
    <citation type="journal article" date="2015" name="Nature">
        <title>Complex archaea that bridge the gap between prokaryotes and eukaryotes.</title>
        <authorList>
            <person name="Spang A."/>
            <person name="Saw J.H."/>
            <person name="Jorgensen S.L."/>
            <person name="Zaremba-Niedzwiedzka K."/>
            <person name="Martijn J."/>
            <person name="Lind A.E."/>
            <person name="van Eijk R."/>
            <person name="Schleper C."/>
            <person name="Guy L."/>
            <person name="Ettema T.J."/>
        </authorList>
    </citation>
    <scope>NUCLEOTIDE SEQUENCE</scope>
</reference>
<evidence type="ECO:0008006" key="2">
    <source>
        <dbReference type="Google" id="ProtNLM"/>
    </source>
</evidence>
<name>A0A0F9RNF6_9ZZZZ</name>
<dbReference type="AlphaFoldDB" id="A0A0F9RNF6"/>
<accession>A0A0F9RNF6</accession>
<organism evidence="1">
    <name type="scientific">marine sediment metagenome</name>
    <dbReference type="NCBI Taxonomy" id="412755"/>
    <lineage>
        <taxon>unclassified sequences</taxon>
        <taxon>metagenomes</taxon>
        <taxon>ecological metagenomes</taxon>
    </lineage>
</organism>
<sequence>MFDDKEPTPARVIHALGLQKKVNLLSGTKLTGVNQLESMLETNIAIAGEVDPRVVNIETQPLTFDLNTGREYKLKSVARAENHDRGYKPWFYTPDFRFTLYDGTQIFVEGKGTRWLEKHQDFENVIVAVRGLGHKIVLVTESLFSKDLVRNLRLLKPLVSSTEELLEWSHSHTPEDKPVSAKQLLLENSMTQRQLFLGLLSGMFHCDLSAVPLGPKAMISFGNGETSHLEVLPL</sequence>
<gene>
    <name evidence="1" type="ORF">LCGC14_0623880</name>
</gene>
<protein>
    <recommendedName>
        <fullName evidence="2">TnsA endonuclease N-terminal domain-containing protein</fullName>
    </recommendedName>
</protein>